<sequence>MLFYDGKAHKLDDVTCFLIAPEERGKGIAQLILEKVCEDAKAEGYTYVEAYPFTDVNFGFQFHGTRRMYEKSGFVEVQDLKFINVMNKKL</sequence>
<dbReference type="SUPFAM" id="SSF55729">
    <property type="entry name" value="Acyl-CoA N-acyltransferases (Nat)"/>
    <property type="match status" value="1"/>
</dbReference>
<organism evidence="2 3">
    <name type="scientific">[Clostridium] polysaccharolyticum</name>
    <dbReference type="NCBI Taxonomy" id="29364"/>
    <lineage>
        <taxon>Bacteria</taxon>
        <taxon>Bacillati</taxon>
        <taxon>Bacillota</taxon>
        <taxon>Clostridia</taxon>
        <taxon>Lachnospirales</taxon>
        <taxon>Lachnospiraceae</taxon>
    </lineage>
</organism>
<protein>
    <submittedName>
        <fullName evidence="2">Acetyltransferase (GNAT) family protein</fullName>
    </submittedName>
</protein>
<keyword evidence="2" id="KW-0808">Transferase</keyword>
<accession>A0A1I0FCM8</accession>
<name>A0A1I0FCM8_9FIRM</name>
<dbReference type="Proteomes" id="UP000199800">
    <property type="component" value="Unassembled WGS sequence"/>
</dbReference>
<evidence type="ECO:0000313" key="2">
    <source>
        <dbReference type="EMBL" id="SET54953.1"/>
    </source>
</evidence>
<dbReference type="PROSITE" id="PS51186">
    <property type="entry name" value="GNAT"/>
    <property type="match status" value="1"/>
</dbReference>
<dbReference type="InterPro" id="IPR000182">
    <property type="entry name" value="GNAT_dom"/>
</dbReference>
<dbReference type="CDD" id="cd04301">
    <property type="entry name" value="NAT_SF"/>
    <property type="match status" value="1"/>
</dbReference>
<dbReference type="OrthoDB" id="162220at2"/>
<evidence type="ECO:0000313" key="3">
    <source>
        <dbReference type="Proteomes" id="UP000199800"/>
    </source>
</evidence>
<proteinExistence type="predicted"/>
<dbReference type="STRING" id="29364.SAMN04487772_12915"/>
<keyword evidence="3" id="KW-1185">Reference proteome</keyword>
<dbReference type="GO" id="GO:0016747">
    <property type="term" value="F:acyltransferase activity, transferring groups other than amino-acyl groups"/>
    <property type="evidence" value="ECO:0007669"/>
    <property type="project" value="InterPro"/>
</dbReference>
<reference evidence="2 3" key="1">
    <citation type="submission" date="2016-10" db="EMBL/GenBank/DDBJ databases">
        <authorList>
            <person name="de Groot N.N."/>
        </authorList>
    </citation>
    <scope>NUCLEOTIDE SEQUENCE [LARGE SCALE GENOMIC DNA]</scope>
    <source>
        <strain evidence="2 3">DSM 1801</strain>
    </source>
</reference>
<dbReference type="AlphaFoldDB" id="A0A1I0FCM8"/>
<feature type="domain" description="N-acetyltransferase" evidence="1">
    <location>
        <begin position="1"/>
        <end position="90"/>
    </location>
</feature>
<evidence type="ECO:0000259" key="1">
    <source>
        <dbReference type="PROSITE" id="PS51186"/>
    </source>
</evidence>
<dbReference type="Gene3D" id="3.40.630.30">
    <property type="match status" value="1"/>
</dbReference>
<gene>
    <name evidence="2" type="ORF">SAMN04487772_12915</name>
</gene>
<dbReference type="InterPro" id="IPR016181">
    <property type="entry name" value="Acyl_CoA_acyltransferase"/>
</dbReference>
<dbReference type="Pfam" id="PF13508">
    <property type="entry name" value="Acetyltransf_7"/>
    <property type="match status" value="1"/>
</dbReference>
<dbReference type="EMBL" id="FOHN01000029">
    <property type="protein sequence ID" value="SET54953.1"/>
    <property type="molecule type" value="Genomic_DNA"/>
</dbReference>